<keyword evidence="1" id="KW-0597">Phosphoprotein</keyword>
<keyword evidence="3 4" id="KW-0732">Signal</keyword>
<dbReference type="Gene3D" id="3.40.720.10">
    <property type="entry name" value="Alkaline Phosphatase, subunit A"/>
    <property type="match status" value="1"/>
</dbReference>
<dbReference type="NCBIfam" id="NF042991">
    <property type="entry name" value="alk_phos_PafA"/>
    <property type="match status" value="1"/>
</dbReference>
<feature type="chain" id="PRO_5047057284" evidence="4">
    <location>
        <begin position="24"/>
        <end position="545"/>
    </location>
</feature>
<comment type="caution">
    <text evidence="5">The sequence shown here is derived from an EMBL/GenBank/DDBJ whole genome shotgun (WGS) entry which is preliminary data.</text>
</comment>
<evidence type="ECO:0000256" key="3">
    <source>
        <dbReference type="ARBA" id="ARBA00022729"/>
    </source>
</evidence>
<dbReference type="SUPFAM" id="SSF53649">
    <property type="entry name" value="Alkaline phosphatase-like"/>
    <property type="match status" value="1"/>
</dbReference>
<reference evidence="5 6" key="1">
    <citation type="submission" date="2021-11" db="EMBL/GenBank/DDBJ databases">
        <title>Aliifidinibius sp. nov., a new bacterium isolated from saline soil.</title>
        <authorList>
            <person name="Galisteo C."/>
            <person name="De La Haba R."/>
            <person name="Sanchez-Porro C."/>
            <person name="Ventosa A."/>
        </authorList>
    </citation>
    <scope>NUCLEOTIDE SEQUENCE [LARGE SCALE GENOMIC DNA]</scope>
    <source>
        <strain evidence="5 6">KACC 190600</strain>
    </source>
</reference>
<evidence type="ECO:0000313" key="6">
    <source>
        <dbReference type="Proteomes" id="UP001207337"/>
    </source>
</evidence>
<evidence type="ECO:0000313" key="5">
    <source>
        <dbReference type="EMBL" id="MCW9714192.1"/>
    </source>
</evidence>
<dbReference type="InterPro" id="IPR017850">
    <property type="entry name" value="Alkaline_phosphatase_core_sf"/>
</dbReference>
<protein>
    <submittedName>
        <fullName evidence="5">Alkaline phosphatase family protein</fullName>
    </submittedName>
</protein>
<dbReference type="Pfam" id="PF01663">
    <property type="entry name" value="Phosphodiest"/>
    <property type="match status" value="1"/>
</dbReference>
<feature type="signal peptide" evidence="4">
    <location>
        <begin position="1"/>
        <end position="23"/>
    </location>
</feature>
<evidence type="ECO:0000256" key="2">
    <source>
        <dbReference type="ARBA" id="ARBA00022723"/>
    </source>
</evidence>
<dbReference type="CDD" id="cd16016">
    <property type="entry name" value="AP-SPAP"/>
    <property type="match status" value="1"/>
</dbReference>
<dbReference type="Proteomes" id="UP001207337">
    <property type="component" value="Unassembled WGS sequence"/>
</dbReference>
<dbReference type="PANTHER" id="PTHR10151:SF120">
    <property type="entry name" value="BIS(5'-ADENOSYL)-TRIPHOSPHATASE"/>
    <property type="match status" value="1"/>
</dbReference>
<name>A0ABT3Q259_9BACT</name>
<dbReference type="EMBL" id="JAJNDC010000004">
    <property type="protein sequence ID" value="MCW9714192.1"/>
    <property type="molecule type" value="Genomic_DNA"/>
</dbReference>
<keyword evidence="2" id="KW-0479">Metal-binding</keyword>
<organism evidence="5 6">
    <name type="scientific">Fodinibius salicampi</name>
    <dbReference type="NCBI Taxonomy" id="1920655"/>
    <lineage>
        <taxon>Bacteria</taxon>
        <taxon>Pseudomonadati</taxon>
        <taxon>Balneolota</taxon>
        <taxon>Balneolia</taxon>
        <taxon>Balneolales</taxon>
        <taxon>Balneolaceae</taxon>
        <taxon>Fodinibius</taxon>
    </lineage>
</organism>
<proteinExistence type="predicted"/>
<keyword evidence="6" id="KW-1185">Reference proteome</keyword>
<accession>A0ABT3Q259</accession>
<sequence length="545" mass="60824">MKLLKSIGFVVLTLLIATQSVWAQNNLSEKDKPRLVVGIVVDQMRYEYIPLYWDKYGEDGFKRLVNEGYSFTNNHFNYFPTYTGPGHAAVYTGTTPAVNGIVGNSWYDRNIDKNMYVVADSTTTPVGTEGEAGKMSPANLMSTTVTDELKEANNDHKVIALSIKDRGAVLPAGHVGDAAYWYEGDSGNFVTSSWYRDQLPKWIQNFNEEGLARELSNKTWETLLPIENYTESNADNTSYEGTFENEEAPVFPHDLEANRGDSYGIVSSTPFGNTLVKELAKSAIEGEDLGSDETTDFLGVSFSSTDYVGHQFGPNSIELQDTYLRLDRDLADLLNYLDKKVGEGNYLVMLTSDHGAVDVPQELIDKKLPGGYFRSDAVIDVLKGYLNRRYGEGEWVEAYANQQVYLDHDLVNRNGVSLKELQKEVAEFLLQFKAVNSTNTAYNYRTKGYSEGYQAMYQRGFQEDRSGDVFIQLKPGWLDSSYETGTSHGSPYNYDTHVPLLFYGWGVPQGSSSEKTTIPQIAPTLSNMLGISFPSGSSAKVLEFK</sequence>
<dbReference type="Gene3D" id="3.30.1360.150">
    <property type="match status" value="1"/>
</dbReference>
<dbReference type="PANTHER" id="PTHR10151">
    <property type="entry name" value="ECTONUCLEOTIDE PYROPHOSPHATASE/PHOSPHODIESTERASE"/>
    <property type="match status" value="1"/>
</dbReference>
<dbReference type="InterPro" id="IPR002591">
    <property type="entry name" value="Phosphodiest/P_Trfase"/>
</dbReference>
<evidence type="ECO:0000256" key="1">
    <source>
        <dbReference type="ARBA" id="ARBA00022553"/>
    </source>
</evidence>
<dbReference type="InterPro" id="IPR026263">
    <property type="entry name" value="Alkaline_phosphatase_prok"/>
</dbReference>
<dbReference type="PIRSF" id="PIRSF031924">
    <property type="entry name" value="Pi-irrepressible_AP"/>
    <property type="match status" value="1"/>
</dbReference>
<evidence type="ECO:0000256" key="4">
    <source>
        <dbReference type="SAM" id="SignalP"/>
    </source>
</evidence>
<dbReference type="RefSeq" id="WP_265791313.1">
    <property type="nucleotide sequence ID" value="NZ_BAABRS010000004.1"/>
</dbReference>
<gene>
    <name evidence="5" type="ORF">LQ318_14875</name>
</gene>